<comment type="caution">
    <text evidence="1">The sequence shown here is derived from an EMBL/GenBank/DDBJ whole genome shotgun (WGS) entry which is preliminary data.</text>
</comment>
<dbReference type="SUPFAM" id="SSF50494">
    <property type="entry name" value="Trypsin-like serine proteases"/>
    <property type="match status" value="1"/>
</dbReference>
<organism evidence="1 2">
    <name type="scientific">Exocentrus adspersus</name>
    <dbReference type="NCBI Taxonomy" id="1586481"/>
    <lineage>
        <taxon>Eukaryota</taxon>
        <taxon>Metazoa</taxon>
        <taxon>Ecdysozoa</taxon>
        <taxon>Arthropoda</taxon>
        <taxon>Hexapoda</taxon>
        <taxon>Insecta</taxon>
        <taxon>Pterygota</taxon>
        <taxon>Neoptera</taxon>
        <taxon>Endopterygota</taxon>
        <taxon>Coleoptera</taxon>
        <taxon>Polyphaga</taxon>
        <taxon>Cucujiformia</taxon>
        <taxon>Chrysomeloidea</taxon>
        <taxon>Cerambycidae</taxon>
        <taxon>Lamiinae</taxon>
        <taxon>Acanthocinini</taxon>
        <taxon>Exocentrus</taxon>
    </lineage>
</organism>
<dbReference type="EMBL" id="JANEYG010000028">
    <property type="protein sequence ID" value="KAJ8918134.1"/>
    <property type="molecule type" value="Genomic_DNA"/>
</dbReference>
<gene>
    <name evidence="1" type="ORF">NQ315_011591</name>
</gene>
<dbReference type="AlphaFoldDB" id="A0AAV8VVT4"/>
<keyword evidence="2" id="KW-1185">Reference proteome</keyword>
<dbReference type="Gene3D" id="2.40.10.10">
    <property type="entry name" value="Trypsin-like serine proteases"/>
    <property type="match status" value="1"/>
</dbReference>
<sequence>MVRLAHADSGTYSGFTADVSGWGKISESSTSMYPVLREAKLVIMENSYCESVLGSDVIKPSSMCAVNGWDLGLIKTAICNMLTLKKLKIIYEKGY</sequence>
<protein>
    <recommendedName>
        <fullName evidence="3">Peptidase S1 domain-containing protein</fullName>
    </recommendedName>
</protein>
<evidence type="ECO:0008006" key="3">
    <source>
        <dbReference type="Google" id="ProtNLM"/>
    </source>
</evidence>
<dbReference type="InterPro" id="IPR043504">
    <property type="entry name" value="Peptidase_S1_PA_chymotrypsin"/>
</dbReference>
<proteinExistence type="predicted"/>
<evidence type="ECO:0000313" key="1">
    <source>
        <dbReference type="EMBL" id="KAJ8918134.1"/>
    </source>
</evidence>
<dbReference type="InterPro" id="IPR009003">
    <property type="entry name" value="Peptidase_S1_PA"/>
</dbReference>
<reference evidence="1 2" key="1">
    <citation type="journal article" date="2023" name="Insect Mol. Biol.">
        <title>Genome sequencing provides insights into the evolution of gene families encoding plant cell wall-degrading enzymes in longhorned beetles.</title>
        <authorList>
            <person name="Shin N.R."/>
            <person name="Okamura Y."/>
            <person name="Kirsch R."/>
            <person name="Pauchet Y."/>
        </authorList>
    </citation>
    <scope>NUCLEOTIDE SEQUENCE [LARGE SCALE GENOMIC DNA]</scope>
    <source>
        <strain evidence="1">EAD_L_NR</strain>
    </source>
</reference>
<accession>A0AAV8VVT4</accession>
<name>A0AAV8VVT4_9CUCU</name>
<dbReference type="Proteomes" id="UP001159042">
    <property type="component" value="Unassembled WGS sequence"/>
</dbReference>
<evidence type="ECO:0000313" key="2">
    <source>
        <dbReference type="Proteomes" id="UP001159042"/>
    </source>
</evidence>